<dbReference type="Gene3D" id="1.10.3290.10">
    <property type="entry name" value="Fido-like domain"/>
    <property type="match status" value="1"/>
</dbReference>
<dbReference type="SUPFAM" id="SSF140931">
    <property type="entry name" value="Fic-like"/>
    <property type="match status" value="1"/>
</dbReference>
<protein>
    <submittedName>
        <fullName evidence="5">Cell division protein Fic</fullName>
    </submittedName>
</protein>
<dbReference type="InterPro" id="IPR040198">
    <property type="entry name" value="Fido_containing"/>
</dbReference>
<dbReference type="Proteomes" id="UP001055025">
    <property type="component" value="Unassembled WGS sequence"/>
</dbReference>
<keyword evidence="2" id="KW-0067">ATP-binding</keyword>
<dbReference type="InterPro" id="IPR003812">
    <property type="entry name" value="Fido"/>
</dbReference>
<dbReference type="SUPFAM" id="SSF46785">
    <property type="entry name" value="Winged helix' DNA-binding domain"/>
    <property type="match status" value="1"/>
</dbReference>
<dbReference type="PANTHER" id="PTHR13504:SF40">
    <property type="entry name" value="FIDO DOMAIN-CONTAINING PROTEIN"/>
    <property type="match status" value="1"/>
</dbReference>
<keyword evidence="2" id="KW-0547">Nucleotide-binding</keyword>
<evidence type="ECO:0000256" key="1">
    <source>
        <dbReference type="PIRSR" id="PIRSR640198-1"/>
    </source>
</evidence>
<dbReference type="PROSITE" id="PS51459">
    <property type="entry name" value="FIDO"/>
    <property type="match status" value="1"/>
</dbReference>
<dbReference type="InterPro" id="IPR036390">
    <property type="entry name" value="WH_DNA-bd_sf"/>
</dbReference>
<sequence length="415" mass="46655">MPYEELSKLFYKDGSPDRYRVNSEKARERLSAESTFRSGIVFNEDELFLAMPRELSVIIERVLRRERKASAAFKALPPIAQGAFTRSLIIDEVVCSNGIEGVRSTRRQVSDVLDEVKHGDSADGLKSKRFKEFAKLYLGLSEKTSVMPHSPEDIRGIYDLLMAGEDLDGNTPDGRLFRKDPVDIIDGRGRTAHSGVNPERRIIEMVESMLSLQENEEVPQICSAVMAHYVFEAVHPFYDGNGRTGRYLLALALSDPLSVSTALSLSRVIAENKESYYQAFKTVQHPMNHGELTFFVMRMLEYVLEAQANNIERLELRRGQMEGARSAARLAVGSDEVNEKGGDLLFMFAQVQLFGWTPEVLLTDAANYLSLSPQMARKHLKTLEEKGLIETLSQRPLKFQLSARGRGLMGLLEGE</sequence>
<name>A0AAV5B8X7_9ACTN</name>
<proteinExistence type="predicted"/>
<dbReference type="RefSeq" id="WP_265591038.1">
    <property type="nucleotide sequence ID" value="NZ_BQKC01000001.1"/>
</dbReference>
<comment type="caution">
    <text evidence="5">The sequence shown here is derived from an EMBL/GenBank/DDBJ whole genome shotgun (WGS) entry which is preliminary data.</text>
</comment>
<organism evidence="5 6">
    <name type="scientific">Granulimonas faecalis</name>
    <dbReference type="NCBI Taxonomy" id="2894155"/>
    <lineage>
        <taxon>Bacteria</taxon>
        <taxon>Bacillati</taxon>
        <taxon>Actinomycetota</taxon>
        <taxon>Coriobacteriia</taxon>
        <taxon>Coriobacteriales</taxon>
        <taxon>Kribbibacteriaceae</taxon>
        <taxon>Granulimonas</taxon>
    </lineage>
</organism>
<feature type="binding site" evidence="2">
    <location>
        <begin position="239"/>
        <end position="246"/>
    </location>
    <ligand>
        <name>ATP</name>
        <dbReference type="ChEBI" id="CHEBI:30616"/>
    </ligand>
</feature>
<keyword evidence="3" id="KW-0175">Coiled coil</keyword>
<dbReference type="InterPro" id="IPR036597">
    <property type="entry name" value="Fido-like_dom_sf"/>
</dbReference>
<evidence type="ECO:0000313" key="5">
    <source>
        <dbReference type="EMBL" id="GJM56115.1"/>
    </source>
</evidence>
<accession>A0AAV5B8X7</accession>
<evidence type="ECO:0000256" key="2">
    <source>
        <dbReference type="PIRSR" id="PIRSR640198-2"/>
    </source>
</evidence>
<dbReference type="AlphaFoldDB" id="A0AAV5B8X7"/>
<feature type="coiled-coil region" evidence="3">
    <location>
        <begin position="297"/>
        <end position="324"/>
    </location>
</feature>
<dbReference type="Pfam" id="PF02661">
    <property type="entry name" value="Fic"/>
    <property type="match status" value="1"/>
</dbReference>
<gene>
    <name evidence="5" type="ORF">ATOP_17700</name>
</gene>
<keyword evidence="5" id="KW-0132">Cell division</keyword>
<keyword evidence="5" id="KW-0131">Cell cycle</keyword>
<evidence type="ECO:0000256" key="3">
    <source>
        <dbReference type="SAM" id="Coils"/>
    </source>
</evidence>
<reference evidence="5" key="1">
    <citation type="journal article" date="2022" name="Int. J. Syst. Evol. Microbiol.">
        <title>Granulimonas faecalis gen. nov., sp. nov., and Leptogranulimonas caecicola gen. nov., sp. nov., novel lactate-producing Atopobiaceae bacteria isolated from mouse intestines, and an emended description of the family Atopobiaceae.</title>
        <authorList>
            <person name="Morinaga K."/>
            <person name="Kusada H."/>
            <person name="Sakamoto S."/>
            <person name="Murakami T."/>
            <person name="Toyoda A."/>
            <person name="Mori H."/>
            <person name="Meng X.Y."/>
            <person name="Takashino M."/>
            <person name="Murotomi K."/>
            <person name="Tamaki H."/>
        </authorList>
    </citation>
    <scope>NUCLEOTIDE SEQUENCE</scope>
    <source>
        <strain evidence="5">OPF53</strain>
    </source>
</reference>
<evidence type="ECO:0000259" key="4">
    <source>
        <dbReference type="PROSITE" id="PS51459"/>
    </source>
</evidence>
<keyword evidence="6" id="KW-1185">Reference proteome</keyword>
<feature type="domain" description="Fido" evidence="4">
    <location>
        <begin position="149"/>
        <end position="298"/>
    </location>
</feature>
<feature type="active site" evidence="1">
    <location>
        <position position="235"/>
    </location>
</feature>
<dbReference type="GO" id="GO:0005524">
    <property type="term" value="F:ATP binding"/>
    <property type="evidence" value="ECO:0007669"/>
    <property type="project" value="UniProtKB-KW"/>
</dbReference>
<dbReference type="GO" id="GO:0051301">
    <property type="term" value="P:cell division"/>
    <property type="evidence" value="ECO:0007669"/>
    <property type="project" value="UniProtKB-KW"/>
</dbReference>
<evidence type="ECO:0000313" key="6">
    <source>
        <dbReference type="Proteomes" id="UP001055025"/>
    </source>
</evidence>
<dbReference type="PANTHER" id="PTHR13504">
    <property type="entry name" value="FIDO DOMAIN-CONTAINING PROTEIN DDB_G0283145"/>
    <property type="match status" value="1"/>
</dbReference>
<dbReference type="EMBL" id="BQKC01000001">
    <property type="protein sequence ID" value="GJM56115.1"/>
    <property type="molecule type" value="Genomic_DNA"/>
</dbReference>